<evidence type="ECO:0000256" key="4">
    <source>
        <dbReference type="ARBA" id="ARBA00023002"/>
    </source>
</evidence>
<dbReference type="Proteomes" id="UP000004994">
    <property type="component" value="Chromosome 6"/>
</dbReference>
<evidence type="ECO:0000256" key="7">
    <source>
        <dbReference type="PIRSR" id="PIRSR602401-1"/>
    </source>
</evidence>
<dbReference type="GO" id="GO:0016491">
    <property type="term" value="F:oxidoreductase activity"/>
    <property type="evidence" value="ECO:0000318"/>
    <property type="project" value="GO_Central"/>
</dbReference>
<comment type="similarity">
    <text evidence="1 8">Belongs to the cytochrome P450 family.</text>
</comment>
<evidence type="ECO:0000256" key="8">
    <source>
        <dbReference type="RuleBase" id="RU000461"/>
    </source>
</evidence>
<evidence type="ECO:0000313" key="10">
    <source>
        <dbReference type="EnsemblPlants" id="Solyc06g066230.3.1"/>
    </source>
</evidence>
<reference evidence="10" key="1">
    <citation type="journal article" date="2012" name="Nature">
        <title>The tomato genome sequence provides insights into fleshy fruit evolution.</title>
        <authorList>
            <consortium name="Tomato Genome Consortium"/>
        </authorList>
    </citation>
    <scope>NUCLEOTIDE SEQUENCE [LARGE SCALE GENOMIC DNA]</scope>
    <source>
        <strain evidence="10">cv. Heinz 1706</strain>
    </source>
</reference>
<keyword evidence="2 7" id="KW-0349">Heme</keyword>
<feature type="binding site" description="axial binding residue" evidence="7">
    <location>
        <position position="465"/>
    </location>
    <ligand>
        <name>heme</name>
        <dbReference type="ChEBI" id="CHEBI:30413"/>
    </ligand>
    <ligandPart>
        <name>Fe</name>
        <dbReference type="ChEBI" id="CHEBI:18248"/>
    </ligandPart>
</feature>
<keyword evidence="3 7" id="KW-0479">Metal-binding</keyword>
<dbReference type="PANTHER" id="PTHR47953">
    <property type="entry name" value="OS08G0105600 PROTEIN"/>
    <property type="match status" value="1"/>
</dbReference>
<proteinExistence type="inferred from homology"/>
<dbReference type="PROSITE" id="PS00086">
    <property type="entry name" value="CYTOCHROME_P450"/>
    <property type="match status" value="1"/>
</dbReference>
<dbReference type="InterPro" id="IPR002401">
    <property type="entry name" value="Cyt_P450_E_grp-I"/>
</dbReference>
<dbReference type="InterPro" id="IPR036396">
    <property type="entry name" value="Cyt_P450_sf"/>
</dbReference>
<name>A0A3Q7GZC9_SOLLC</name>
<keyword evidence="6 8" id="KW-0503">Monooxygenase</keyword>
<keyword evidence="9" id="KW-0472">Membrane</keyword>
<feature type="transmembrane region" description="Helical" evidence="9">
    <location>
        <begin position="30"/>
        <end position="48"/>
    </location>
</feature>
<dbReference type="Pfam" id="PF00067">
    <property type="entry name" value="p450"/>
    <property type="match status" value="1"/>
</dbReference>
<evidence type="ECO:0000256" key="5">
    <source>
        <dbReference type="ARBA" id="ARBA00023004"/>
    </source>
</evidence>
<dbReference type="InterPro" id="IPR017972">
    <property type="entry name" value="Cyt_P450_CS"/>
</dbReference>
<dbReference type="PRINTS" id="PR00463">
    <property type="entry name" value="EP450I"/>
</dbReference>
<evidence type="ECO:0000256" key="1">
    <source>
        <dbReference type="ARBA" id="ARBA00010617"/>
    </source>
</evidence>
<evidence type="ECO:0000313" key="11">
    <source>
        <dbReference type="Proteomes" id="UP000004994"/>
    </source>
</evidence>
<evidence type="ECO:0000256" key="2">
    <source>
        <dbReference type="ARBA" id="ARBA00022617"/>
    </source>
</evidence>
<dbReference type="GO" id="GO:0020037">
    <property type="term" value="F:heme binding"/>
    <property type="evidence" value="ECO:0007669"/>
    <property type="project" value="InterPro"/>
</dbReference>
<keyword evidence="4 8" id="KW-0560">Oxidoreductase</keyword>
<keyword evidence="9" id="KW-0812">Transmembrane</keyword>
<dbReference type="CDD" id="cd11072">
    <property type="entry name" value="CYP71-like"/>
    <property type="match status" value="1"/>
</dbReference>
<dbReference type="STRING" id="4081.A0A3Q7GZC9"/>
<keyword evidence="11" id="KW-1185">Reference proteome</keyword>
<dbReference type="GO" id="GO:0005506">
    <property type="term" value="F:iron ion binding"/>
    <property type="evidence" value="ECO:0007669"/>
    <property type="project" value="InterPro"/>
</dbReference>
<comment type="cofactor">
    <cofactor evidence="7">
        <name>heme</name>
        <dbReference type="ChEBI" id="CHEBI:30413"/>
    </cofactor>
</comment>
<evidence type="ECO:0000256" key="3">
    <source>
        <dbReference type="ARBA" id="ARBA00022723"/>
    </source>
</evidence>
<accession>A0A3Q7GZC9</accession>
<dbReference type="GO" id="GO:0004497">
    <property type="term" value="F:monooxygenase activity"/>
    <property type="evidence" value="ECO:0007669"/>
    <property type="project" value="UniProtKB-KW"/>
</dbReference>
<dbReference type="OMA" id="HFNWGLP"/>
<dbReference type="InterPro" id="IPR052306">
    <property type="entry name" value="CYP450_71D"/>
</dbReference>
<keyword evidence="9" id="KW-1133">Transmembrane helix</keyword>
<organism evidence="10">
    <name type="scientific">Solanum lycopersicum</name>
    <name type="common">Tomato</name>
    <name type="synonym">Lycopersicon esculentum</name>
    <dbReference type="NCBI Taxonomy" id="4081"/>
    <lineage>
        <taxon>Eukaryota</taxon>
        <taxon>Viridiplantae</taxon>
        <taxon>Streptophyta</taxon>
        <taxon>Embryophyta</taxon>
        <taxon>Tracheophyta</taxon>
        <taxon>Spermatophyta</taxon>
        <taxon>Magnoliopsida</taxon>
        <taxon>eudicotyledons</taxon>
        <taxon>Gunneridae</taxon>
        <taxon>Pentapetalae</taxon>
        <taxon>asterids</taxon>
        <taxon>lamiids</taxon>
        <taxon>Solanales</taxon>
        <taxon>Solanaceae</taxon>
        <taxon>Solanoideae</taxon>
        <taxon>Solaneae</taxon>
        <taxon>Solanum</taxon>
        <taxon>Solanum subgen. Lycopersicon</taxon>
    </lineage>
</organism>
<dbReference type="FunFam" id="1.10.630.10:FF:000043">
    <property type="entry name" value="Cytochrome P450 99A2"/>
    <property type="match status" value="1"/>
</dbReference>
<dbReference type="SUPFAM" id="SSF48264">
    <property type="entry name" value="Cytochrome P450"/>
    <property type="match status" value="1"/>
</dbReference>
<evidence type="ECO:0000256" key="9">
    <source>
        <dbReference type="SAM" id="Phobius"/>
    </source>
</evidence>
<reference evidence="10" key="2">
    <citation type="submission" date="2019-01" db="UniProtKB">
        <authorList>
            <consortium name="EnsemblPlants"/>
        </authorList>
    </citation>
    <scope>IDENTIFICATION</scope>
    <source>
        <strain evidence="10">cv. Heinz 1706</strain>
    </source>
</reference>
<dbReference type="EnsemblPlants" id="Solyc06g066230.3.1">
    <property type="protein sequence ID" value="Solyc06g066230.3.1"/>
    <property type="gene ID" value="Solyc06g066230.3"/>
</dbReference>
<dbReference type="PaxDb" id="4081-Solyc06g066230.2.1"/>
<evidence type="ECO:0008006" key="12">
    <source>
        <dbReference type="Google" id="ProtNLM"/>
    </source>
</evidence>
<dbReference type="Gene3D" id="1.10.630.10">
    <property type="entry name" value="Cytochrome P450"/>
    <property type="match status" value="1"/>
</dbReference>
<dbReference type="Gramene" id="Solyc06g066230.3.1">
    <property type="protein sequence ID" value="Solyc06g066230.3.1"/>
    <property type="gene ID" value="Solyc06g066230.3"/>
</dbReference>
<evidence type="ECO:0000256" key="6">
    <source>
        <dbReference type="ARBA" id="ARBA00023033"/>
    </source>
</evidence>
<protein>
    <recommendedName>
        <fullName evidence="12">Cytochrome P450</fullName>
    </recommendedName>
</protein>
<dbReference type="AlphaFoldDB" id="A0A3Q7GZC9"/>
<dbReference type="PANTHER" id="PTHR47953:SF21">
    <property type="entry name" value="CYTOCHROME P450 71D7"/>
    <property type="match status" value="1"/>
</dbReference>
<dbReference type="InParanoid" id="A0A3Q7GZC9"/>
<sequence>MNKSNHPTPIAIDLIFIILVAHQIKSMDMNLVSFILLFSFLFIIFRKLRRSQKQNLPPGPWRLPLIGSLHHLISGHNPHRIFRDLARKYGPVMYLELGEVPTVIISSPSTSKQVLKTHDLAFASRPQFTSTDIVMYNNKDIAFAEYGDYWKQMRKICIMELLSAKMVKSFSSIRKDELSSVLSSIDSVRGCCEVNMTEIIVRFTSSVTCRLVFGKLCRDRDELINLMKDALFLVGGFDIGDFFPSWKLLYKMSGAKSKLVKMHQKVDSVLERIVNEHIKNREAGIKGNGAHGGEDLVDVFLRIKENDQLQFPITNDHIKAVILDMFTAGTETSSTAIIWALSELMKHPNVMAKAQSEVRQAFKEKIDFDEEDLDNLPYLKLVIKETLRLHAPSIVHRECREETTVDGYTIPAKATVLVNTWAMGRDPEVWDDPESFIPERFENSPIDYLGNNYEFLPFGAGKRICPGMQFGIANVKQPLARLLYHFNWGLPYGTNNPKHLDMSEKSGLSAAKEKDLYLIAKTNQSLDAML</sequence>
<keyword evidence="5 7" id="KW-0408">Iron</keyword>
<dbReference type="PRINTS" id="PR00385">
    <property type="entry name" value="P450"/>
</dbReference>
<dbReference type="GO" id="GO:0016705">
    <property type="term" value="F:oxidoreductase activity, acting on paired donors, with incorporation or reduction of molecular oxygen"/>
    <property type="evidence" value="ECO:0007669"/>
    <property type="project" value="InterPro"/>
</dbReference>
<dbReference type="InterPro" id="IPR001128">
    <property type="entry name" value="Cyt_P450"/>
</dbReference>